<keyword evidence="3" id="KW-1185">Reference proteome</keyword>
<feature type="region of interest" description="Disordered" evidence="1">
    <location>
        <begin position="1"/>
        <end position="51"/>
    </location>
</feature>
<dbReference type="EMBL" id="BSFQ01000006">
    <property type="protein sequence ID" value="GLL10951.1"/>
    <property type="molecule type" value="Genomic_DNA"/>
</dbReference>
<comment type="caution">
    <text evidence="2">The sequence shown here is derived from an EMBL/GenBank/DDBJ whole genome shotgun (WGS) entry which is preliminary data.</text>
</comment>
<dbReference type="RefSeq" id="WP_156067488.1">
    <property type="nucleotide sequence ID" value="NZ_BAAAUZ010000079.1"/>
</dbReference>
<evidence type="ECO:0000313" key="3">
    <source>
        <dbReference type="Proteomes" id="UP001143463"/>
    </source>
</evidence>
<evidence type="ECO:0000313" key="2">
    <source>
        <dbReference type="EMBL" id="GLL10951.1"/>
    </source>
</evidence>
<dbReference type="AlphaFoldDB" id="A0A9W6KZR0"/>
<protein>
    <submittedName>
        <fullName evidence="2">Uncharacterized protein</fullName>
    </submittedName>
</protein>
<gene>
    <name evidence="2" type="ORF">GCM10017577_20920</name>
</gene>
<accession>A0A9W6KZR0</accession>
<evidence type="ECO:0000256" key="1">
    <source>
        <dbReference type="SAM" id="MobiDB-lite"/>
    </source>
</evidence>
<reference evidence="2" key="1">
    <citation type="journal article" date="2014" name="Int. J. Syst. Evol. Microbiol.">
        <title>Complete genome sequence of Corynebacterium casei LMG S-19264T (=DSM 44701T), isolated from a smear-ripened cheese.</title>
        <authorList>
            <consortium name="US DOE Joint Genome Institute (JGI-PGF)"/>
            <person name="Walter F."/>
            <person name="Albersmeier A."/>
            <person name="Kalinowski J."/>
            <person name="Ruckert C."/>
        </authorList>
    </citation>
    <scope>NUCLEOTIDE SEQUENCE</scope>
    <source>
        <strain evidence="2">VKM Ac-1069</strain>
    </source>
</reference>
<name>A0A9W6KZR0_9PSEU</name>
<sequence>MTQPDGKTPDDQKPRENRSDRDAVEGTSRPHRSDAVAGGSNSPSALQGADPVLRERHQTRFSALRSRPHPSARVALVIIDAKGRSRLFEPHARPTAGELFWAGAGTVYEVDTGLRHTTIEFDLPSKGDTYAFHAKASVRWRVTDPMLVVQDAVRDIREVLTAPLEEVLGTVTRRFPAEAVAEAEIAALDEARRHDVGSVYGLRTSVYLRLTMNATSVRQRTSIDEIGHRIELEDRTHRLRVLQERNSDDVLGARVDRYRVLLAEGELAQVALQVAHNPDDVAKVVEILREERHENWRHATEFVSRLLESGVIERWEIDEQARVALQLLKDSVERFIRPPEHPPIPIPDQSRPADGKQ</sequence>
<dbReference type="Proteomes" id="UP001143463">
    <property type="component" value="Unassembled WGS sequence"/>
</dbReference>
<feature type="region of interest" description="Disordered" evidence="1">
    <location>
        <begin position="338"/>
        <end position="357"/>
    </location>
</feature>
<feature type="compositionally biased region" description="Basic and acidic residues" evidence="1">
    <location>
        <begin position="7"/>
        <end position="24"/>
    </location>
</feature>
<reference evidence="2" key="2">
    <citation type="submission" date="2023-01" db="EMBL/GenBank/DDBJ databases">
        <authorList>
            <person name="Sun Q."/>
            <person name="Evtushenko L."/>
        </authorList>
    </citation>
    <scope>NUCLEOTIDE SEQUENCE</scope>
    <source>
        <strain evidence="2">VKM Ac-1069</strain>
    </source>
</reference>
<proteinExistence type="predicted"/>
<organism evidence="2 3">
    <name type="scientific">Pseudonocardia halophobica</name>
    <dbReference type="NCBI Taxonomy" id="29401"/>
    <lineage>
        <taxon>Bacteria</taxon>
        <taxon>Bacillati</taxon>
        <taxon>Actinomycetota</taxon>
        <taxon>Actinomycetes</taxon>
        <taxon>Pseudonocardiales</taxon>
        <taxon>Pseudonocardiaceae</taxon>
        <taxon>Pseudonocardia</taxon>
    </lineage>
</organism>